<sequence length="372" mass="40670">MSEPVGISQVEPTTEDVVTSTQSEDAVDPSLHSGDYGHKTAKLKASQDDIGVLAIYVTANLEPTGPLPCEGPGMLEEQQDSLIRLKEYLTLELTQEHAFFCRADGMNVNHRCESVGDAEQTAGSVEGMEVHAGKSDSATIAKLKSPPSPPCTDSNRTMTHPATDLPNFAEVMTHPESALARTSHPQRREKVQGSSFQNPIVIDGPSDEQERRSCTDSTSRKRRAASDAEESSSDQPPTINGDRLRLEELAITRVERALSGVRSQWEHAVQAQVFTPKLCATKFKNMLDAIDSGGEGVRSITLSSTSQLRAALKNVQRQASPELPNIGDEVLSLVRSWLCELQIELLEVMSVKRYGCSSVKDLDQVAPKRHRR</sequence>
<dbReference type="AlphaFoldDB" id="A0A9P4GV30"/>
<evidence type="ECO:0000313" key="2">
    <source>
        <dbReference type="EMBL" id="KAF2022525.1"/>
    </source>
</evidence>
<accession>A0A9P4GV30</accession>
<evidence type="ECO:0000313" key="3">
    <source>
        <dbReference type="Proteomes" id="UP000799777"/>
    </source>
</evidence>
<feature type="compositionally biased region" description="Polar residues" evidence="1">
    <location>
        <begin position="10"/>
        <end position="24"/>
    </location>
</feature>
<feature type="region of interest" description="Disordered" evidence="1">
    <location>
        <begin position="134"/>
        <end position="162"/>
    </location>
</feature>
<gene>
    <name evidence="2" type="ORF">EK21DRAFT_95642</name>
</gene>
<dbReference type="EMBL" id="ML978566">
    <property type="protein sequence ID" value="KAF2022525.1"/>
    <property type="molecule type" value="Genomic_DNA"/>
</dbReference>
<evidence type="ECO:0000256" key="1">
    <source>
        <dbReference type="SAM" id="MobiDB-lite"/>
    </source>
</evidence>
<reference evidence="2" key="1">
    <citation type="journal article" date="2020" name="Stud. Mycol.">
        <title>101 Dothideomycetes genomes: a test case for predicting lifestyles and emergence of pathogens.</title>
        <authorList>
            <person name="Haridas S."/>
            <person name="Albert R."/>
            <person name="Binder M."/>
            <person name="Bloem J."/>
            <person name="Labutti K."/>
            <person name="Salamov A."/>
            <person name="Andreopoulos B."/>
            <person name="Baker S."/>
            <person name="Barry K."/>
            <person name="Bills G."/>
            <person name="Bluhm B."/>
            <person name="Cannon C."/>
            <person name="Castanera R."/>
            <person name="Culley D."/>
            <person name="Daum C."/>
            <person name="Ezra D."/>
            <person name="Gonzalez J."/>
            <person name="Henrissat B."/>
            <person name="Kuo A."/>
            <person name="Liang C."/>
            <person name="Lipzen A."/>
            <person name="Lutzoni F."/>
            <person name="Magnuson J."/>
            <person name="Mondo S."/>
            <person name="Nolan M."/>
            <person name="Ohm R."/>
            <person name="Pangilinan J."/>
            <person name="Park H.-J."/>
            <person name="Ramirez L."/>
            <person name="Alfaro M."/>
            <person name="Sun H."/>
            <person name="Tritt A."/>
            <person name="Yoshinaga Y."/>
            <person name="Zwiers L.-H."/>
            <person name="Turgeon B."/>
            <person name="Goodwin S."/>
            <person name="Spatafora J."/>
            <person name="Crous P."/>
            <person name="Grigoriev I."/>
        </authorList>
    </citation>
    <scope>NUCLEOTIDE SEQUENCE</scope>
    <source>
        <strain evidence="2">CBS 110217</strain>
    </source>
</reference>
<organism evidence="2 3">
    <name type="scientific">Setomelanomma holmii</name>
    <dbReference type="NCBI Taxonomy" id="210430"/>
    <lineage>
        <taxon>Eukaryota</taxon>
        <taxon>Fungi</taxon>
        <taxon>Dikarya</taxon>
        <taxon>Ascomycota</taxon>
        <taxon>Pezizomycotina</taxon>
        <taxon>Dothideomycetes</taxon>
        <taxon>Pleosporomycetidae</taxon>
        <taxon>Pleosporales</taxon>
        <taxon>Pleosporineae</taxon>
        <taxon>Phaeosphaeriaceae</taxon>
        <taxon>Setomelanomma</taxon>
    </lineage>
</organism>
<keyword evidence="3" id="KW-1185">Reference proteome</keyword>
<comment type="caution">
    <text evidence="2">The sequence shown here is derived from an EMBL/GenBank/DDBJ whole genome shotgun (WGS) entry which is preliminary data.</text>
</comment>
<feature type="region of interest" description="Disordered" evidence="1">
    <location>
        <begin position="178"/>
        <end position="243"/>
    </location>
</feature>
<feature type="compositionally biased region" description="Polar residues" evidence="1">
    <location>
        <begin position="151"/>
        <end position="160"/>
    </location>
</feature>
<name>A0A9P4GV30_9PLEO</name>
<dbReference type="Proteomes" id="UP000799777">
    <property type="component" value="Unassembled WGS sequence"/>
</dbReference>
<protein>
    <submittedName>
        <fullName evidence="2">Uncharacterized protein</fullName>
    </submittedName>
</protein>
<feature type="region of interest" description="Disordered" evidence="1">
    <location>
        <begin position="1"/>
        <end position="35"/>
    </location>
</feature>
<proteinExistence type="predicted"/>